<comment type="caution">
    <text evidence="3">The sequence shown here is derived from an EMBL/GenBank/DDBJ whole genome shotgun (WGS) entry which is preliminary data.</text>
</comment>
<dbReference type="SUPFAM" id="SSF51658">
    <property type="entry name" value="Xylose isomerase-like"/>
    <property type="match status" value="1"/>
</dbReference>
<evidence type="ECO:0000259" key="2">
    <source>
        <dbReference type="PROSITE" id="PS51819"/>
    </source>
</evidence>
<dbReference type="InterPro" id="IPR050312">
    <property type="entry name" value="IolE/XylAMocC-like"/>
</dbReference>
<accession>A0ABU2ND88</accession>
<dbReference type="PANTHER" id="PTHR12110:SF21">
    <property type="entry name" value="XYLOSE ISOMERASE-LIKE TIM BARREL DOMAIN-CONTAINING PROTEIN"/>
    <property type="match status" value="1"/>
</dbReference>
<dbReference type="RefSeq" id="WP_311558413.1">
    <property type="nucleotide sequence ID" value="NZ_JAVREJ010000015.1"/>
</dbReference>
<dbReference type="InterPro" id="IPR037523">
    <property type="entry name" value="VOC_core"/>
</dbReference>
<dbReference type="InterPro" id="IPR013022">
    <property type="entry name" value="Xyl_isomerase-like_TIM-brl"/>
</dbReference>
<comment type="cofactor">
    <cofactor evidence="1">
        <name>a divalent metal cation</name>
        <dbReference type="ChEBI" id="CHEBI:60240"/>
    </cofactor>
</comment>
<dbReference type="Pfam" id="PF14696">
    <property type="entry name" value="Glyoxalase_5"/>
    <property type="match status" value="1"/>
</dbReference>
<dbReference type="EMBL" id="JAVREJ010000015">
    <property type="protein sequence ID" value="MDT0351917.1"/>
    <property type="molecule type" value="Genomic_DNA"/>
</dbReference>
<evidence type="ECO:0000313" key="4">
    <source>
        <dbReference type="Proteomes" id="UP001183202"/>
    </source>
</evidence>
<evidence type="ECO:0000256" key="1">
    <source>
        <dbReference type="HAMAP-Rule" id="MF_02238"/>
    </source>
</evidence>
<organism evidence="3 4">
    <name type="scientific">Pseudonocardia charpentierae</name>
    <dbReference type="NCBI Taxonomy" id="3075545"/>
    <lineage>
        <taxon>Bacteria</taxon>
        <taxon>Bacillati</taxon>
        <taxon>Actinomycetota</taxon>
        <taxon>Actinomycetes</taxon>
        <taxon>Pseudonocardiales</taxon>
        <taxon>Pseudonocardiaceae</taxon>
        <taxon>Pseudonocardia</taxon>
    </lineage>
</organism>
<protein>
    <recommendedName>
        <fullName evidence="1">3-dehydroshikimate dehydratase</fullName>
        <shortName evidence="1">DSD</shortName>
        <ecNumber evidence="1">4.2.1.118</ecNumber>
    </recommendedName>
</protein>
<feature type="binding site" evidence="1">
    <location>
        <position position="208"/>
    </location>
    <ligand>
        <name>a divalent metal cation</name>
        <dbReference type="ChEBI" id="CHEBI:60240"/>
        <note>catalytic</note>
    </ligand>
</feature>
<reference evidence="4" key="1">
    <citation type="submission" date="2023-07" db="EMBL/GenBank/DDBJ databases">
        <title>30 novel species of actinomycetes from the DSMZ collection.</title>
        <authorList>
            <person name="Nouioui I."/>
        </authorList>
    </citation>
    <scope>NUCLEOTIDE SEQUENCE [LARGE SCALE GENOMIC DNA]</scope>
    <source>
        <strain evidence="4">DSM 45834</strain>
    </source>
</reference>
<evidence type="ECO:0000313" key="3">
    <source>
        <dbReference type="EMBL" id="MDT0351917.1"/>
    </source>
</evidence>
<comment type="catalytic activity">
    <reaction evidence="1">
        <text>3-dehydroshikimate = 3,4-dihydroxybenzoate + H2O</text>
        <dbReference type="Rhea" id="RHEA:24848"/>
        <dbReference type="ChEBI" id="CHEBI:15377"/>
        <dbReference type="ChEBI" id="CHEBI:16630"/>
        <dbReference type="ChEBI" id="CHEBI:36241"/>
        <dbReference type="EC" id="4.2.1.118"/>
    </reaction>
</comment>
<dbReference type="PANTHER" id="PTHR12110">
    <property type="entry name" value="HYDROXYPYRUVATE ISOMERASE"/>
    <property type="match status" value="1"/>
</dbReference>
<dbReference type="Gene3D" id="3.10.180.10">
    <property type="entry name" value="2,3-Dihydroxybiphenyl 1,2-Dioxygenase, domain 1"/>
    <property type="match status" value="2"/>
</dbReference>
<dbReference type="InterPro" id="IPR043700">
    <property type="entry name" value="DSD"/>
</dbReference>
<dbReference type="EC" id="4.2.1.118" evidence="1"/>
<dbReference type="Pfam" id="PF01261">
    <property type="entry name" value="AP_endonuc_2"/>
    <property type="match status" value="1"/>
</dbReference>
<comment type="function">
    <text evidence="1">Catalyzes the conversion of 3-dehydroshikimate to protocatechuate (3,4-dihydroxybenzoate), a common intermediate of quinate and shikimate degradation pathways.</text>
</comment>
<dbReference type="Proteomes" id="UP001183202">
    <property type="component" value="Unassembled WGS sequence"/>
</dbReference>
<feature type="domain" description="VOC" evidence="2">
    <location>
        <begin position="448"/>
        <end position="592"/>
    </location>
</feature>
<feature type="binding site" evidence="1">
    <location>
        <position position="451"/>
    </location>
    <ligand>
        <name>Mg(2+)</name>
        <dbReference type="ChEBI" id="CHEBI:18420"/>
    </ligand>
</feature>
<dbReference type="InterPro" id="IPR036237">
    <property type="entry name" value="Xyl_isomerase-like_sf"/>
</dbReference>
<keyword evidence="1" id="KW-0479">Metal-binding</keyword>
<feature type="binding site" evidence="1">
    <location>
        <position position="182"/>
    </location>
    <ligand>
        <name>a divalent metal cation</name>
        <dbReference type="ChEBI" id="CHEBI:60240"/>
        <note>catalytic</note>
    </ligand>
</feature>
<dbReference type="SUPFAM" id="SSF54593">
    <property type="entry name" value="Glyoxalase/Bleomycin resistance protein/Dihydroxybiphenyl dioxygenase"/>
    <property type="match status" value="1"/>
</dbReference>
<comment type="similarity">
    <text evidence="1">Belongs to the bacterial two-domain DSD family.</text>
</comment>
<dbReference type="Gene3D" id="3.20.20.150">
    <property type="entry name" value="Divalent-metal-dependent TIM barrel enzymes"/>
    <property type="match status" value="1"/>
</dbReference>
<dbReference type="InterPro" id="IPR029068">
    <property type="entry name" value="Glyas_Bleomycin-R_OHBP_Dase"/>
</dbReference>
<comment type="pathway">
    <text evidence="1">Aromatic compound metabolism; 3,4-dihydroxybenzoate biosynthesis.</text>
</comment>
<sequence>MSVSAEPTSAAPGRAQRPRTAVATVCLSGTLEDKLAAAAAAGFDGVEIFEPDFVASPSSAAEIRRRCADLGLTIDLYQPFRDFDSTDPERRAANLRRAERKFDVMEALGTDLILVCSSVAPDAVDDDGQIAEQLHALADRAAARGLRISYEALAWGRHVNTYERSWEVVRRADHPALGLCVDSFHILSRGSDPAGIRDIPGEKLFFLQLADAPHMDMNVLQWSRHHRLFPGQGAFDLPAFLGHVWAAGYTGPLSLEVFNDVFRQADPRRAGVDALRSLLALAEAVRDPDLGHLPPGVEVGGPALPATPRLHGFAFAEVAVDDDCEPAIARTLAALGFTHSGSHRTKPVQLWSQGQARVLLNAQPSAHGAAVAAVGVEVDDPTAAAERATALLAPVLPRTRGAAEADLSAVAAPDGTSVFFCRTGAEDGWLTDFPADDGAAPGSGSIGSIDHVAMTQPFDNFDEAALFYRSLLGLATQHASEVAAPFGLVRNRTVADPERTLRLGLSVSVLRRGEWAPGVAEPQHVAFACADVLGAARAAREAGAPLLPIPDNYYDDLDARLAPPEEQLAEMRELNVLLDRDEHGEFLHFYTEVLGGRVFFEVVQRIGGYEGYGEVNAPIRMAAHRRLRLR</sequence>
<feature type="binding site" evidence="1">
    <location>
        <position position="151"/>
    </location>
    <ligand>
        <name>a divalent metal cation</name>
        <dbReference type="ChEBI" id="CHEBI:60240"/>
        <note>catalytic</note>
    </ligand>
</feature>
<name>A0ABU2ND88_9PSEU</name>
<dbReference type="HAMAP" id="MF_02238">
    <property type="entry name" value="DSD"/>
    <property type="match status" value="1"/>
</dbReference>
<gene>
    <name evidence="3" type="ORF">RM445_20530</name>
</gene>
<keyword evidence="4" id="KW-1185">Reference proteome</keyword>
<proteinExistence type="inferred from homology"/>
<keyword evidence="1" id="KW-0456">Lyase</keyword>
<feature type="binding site" evidence="1">
    <location>
        <position position="601"/>
    </location>
    <ligand>
        <name>Mg(2+)</name>
        <dbReference type="ChEBI" id="CHEBI:18420"/>
    </ligand>
</feature>
<feature type="binding site" evidence="1">
    <location>
        <position position="256"/>
    </location>
    <ligand>
        <name>a divalent metal cation</name>
        <dbReference type="ChEBI" id="CHEBI:60240"/>
        <note>catalytic</note>
    </ligand>
</feature>
<feature type="binding site" evidence="1">
    <location>
        <position position="524"/>
    </location>
    <ligand>
        <name>Mg(2+)</name>
        <dbReference type="ChEBI" id="CHEBI:18420"/>
    </ligand>
</feature>
<dbReference type="PROSITE" id="PS51819">
    <property type="entry name" value="VOC"/>
    <property type="match status" value="1"/>
</dbReference>